<evidence type="ECO:0000313" key="3">
    <source>
        <dbReference type="Proteomes" id="UP000053831"/>
    </source>
</evidence>
<proteinExistence type="predicted"/>
<dbReference type="SUPFAM" id="SSF47616">
    <property type="entry name" value="GST C-terminal domain-like"/>
    <property type="match status" value="1"/>
</dbReference>
<evidence type="ECO:0000313" key="2">
    <source>
        <dbReference type="EMBL" id="KOS19318.1"/>
    </source>
</evidence>
<sequence length="221" mass="24733">MVAESVEEFGLPNALPLPLRGPLEYPSIKPSFEHAFAEKLAAYTIPVVRFPDGTHVMDSGRIADAIEARYPEPSIRMDSPYVAKVEELMTQIVPSIFGLFVNRVPERLLNTVSADYFRPTREQRVGMPLDQYEKVAGGQIAIDKARPFIQQLTALLGENAGGPFFMGDTVCYGDLTWAAFLIFSRRVGEDMFEEIMSMVGDRGVHERLLEAIAPWAKRCSY</sequence>
<evidence type="ECO:0000259" key="1">
    <source>
        <dbReference type="Pfam" id="PF22041"/>
    </source>
</evidence>
<dbReference type="STRING" id="150374.A0A0M8MVC6"/>
<dbReference type="OrthoDB" id="4951845at2759"/>
<protein>
    <recommendedName>
        <fullName evidence="1">Glutathione S-transferase UstS-like C-terminal domain-containing protein</fullName>
    </recommendedName>
</protein>
<dbReference type="Pfam" id="PF22041">
    <property type="entry name" value="GST_C_7"/>
    <property type="match status" value="1"/>
</dbReference>
<dbReference type="Gene3D" id="3.40.30.10">
    <property type="entry name" value="Glutaredoxin"/>
    <property type="match status" value="1"/>
</dbReference>
<dbReference type="InterPro" id="IPR054416">
    <property type="entry name" value="GST_UstS-like_C"/>
</dbReference>
<dbReference type="EMBL" id="LGSR01000020">
    <property type="protein sequence ID" value="KOS19318.1"/>
    <property type="molecule type" value="Genomic_DNA"/>
</dbReference>
<comment type="caution">
    <text evidence="2">The sequence shown here is derived from an EMBL/GenBank/DDBJ whole genome shotgun (WGS) entry which is preliminary data.</text>
</comment>
<gene>
    <name evidence="2" type="ORF">ESCO_001411</name>
</gene>
<feature type="domain" description="Glutathione S-transferase UstS-like C-terminal" evidence="1">
    <location>
        <begin position="88"/>
        <end position="215"/>
    </location>
</feature>
<name>A0A0M8MVC6_ESCWE</name>
<dbReference type="Gene3D" id="1.20.1050.10">
    <property type="match status" value="1"/>
</dbReference>
<accession>A0A0M8MVC6</accession>
<dbReference type="SUPFAM" id="SSF52833">
    <property type="entry name" value="Thioredoxin-like"/>
    <property type="match status" value="1"/>
</dbReference>
<organism evidence="2 3">
    <name type="scientific">Escovopsis weberi</name>
    <dbReference type="NCBI Taxonomy" id="150374"/>
    <lineage>
        <taxon>Eukaryota</taxon>
        <taxon>Fungi</taxon>
        <taxon>Dikarya</taxon>
        <taxon>Ascomycota</taxon>
        <taxon>Pezizomycotina</taxon>
        <taxon>Sordariomycetes</taxon>
        <taxon>Hypocreomycetidae</taxon>
        <taxon>Hypocreales</taxon>
        <taxon>Hypocreaceae</taxon>
        <taxon>Escovopsis</taxon>
    </lineage>
</organism>
<dbReference type="Proteomes" id="UP000053831">
    <property type="component" value="Unassembled WGS sequence"/>
</dbReference>
<dbReference type="AlphaFoldDB" id="A0A0M8MVC6"/>
<dbReference type="InterPro" id="IPR036282">
    <property type="entry name" value="Glutathione-S-Trfase_C_sf"/>
</dbReference>
<dbReference type="InterPro" id="IPR036249">
    <property type="entry name" value="Thioredoxin-like_sf"/>
</dbReference>
<keyword evidence="3" id="KW-1185">Reference proteome</keyword>
<reference evidence="2 3" key="1">
    <citation type="submission" date="2015-07" db="EMBL/GenBank/DDBJ databases">
        <title>The genome of the fungus Escovopsis weberi, a specialized disease agent of ant agriculture.</title>
        <authorList>
            <person name="de Man T.J."/>
            <person name="Stajich J.E."/>
            <person name="Kubicek C.P."/>
            <person name="Chenthamara K."/>
            <person name="Atanasova L."/>
            <person name="Druzhinina I.S."/>
            <person name="Birnbaum S."/>
            <person name="Barribeau S.M."/>
            <person name="Teiling C."/>
            <person name="Suen G."/>
            <person name="Currie C."/>
            <person name="Gerardo N.M."/>
        </authorList>
    </citation>
    <scope>NUCLEOTIDE SEQUENCE [LARGE SCALE GENOMIC DNA]</scope>
</reference>